<dbReference type="GO" id="GO:0006898">
    <property type="term" value="P:receptor-mediated endocytosis"/>
    <property type="evidence" value="ECO:0000318"/>
    <property type="project" value="GO_Central"/>
</dbReference>
<dbReference type="VEuPathDB" id="AmoebaDB:DICPUDRAFT_45258"/>
<dbReference type="FunFam" id="1.25.40.10:FF:000002">
    <property type="entry name" value="Clathrin heavy chain"/>
    <property type="match status" value="1"/>
</dbReference>
<dbReference type="InterPro" id="IPR000547">
    <property type="entry name" value="Clathrin_H-chain/VPS_repeat"/>
</dbReference>
<dbReference type="GO" id="GO:0030435">
    <property type="term" value="P:sporulation resulting in formation of a cellular spore"/>
    <property type="evidence" value="ECO:0007669"/>
    <property type="project" value="EnsemblProtists"/>
</dbReference>
<feature type="repeat" description="CHCR" evidence="7">
    <location>
        <begin position="838"/>
        <end position="977"/>
    </location>
</feature>
<dbReference type="Proteomes" id="UP000001064">
    <property type="component" value="Unassembled WGS sequence"/>
</dbReference>
<dbReference type="InterPro" id="IPR011990">
    <property type="entry name" value="TPR-like_helical_dom_sf"/>
</dbReference>
<dbReference type="InterPro" id="IPR016341">
    <property type="entry name" value="Clathrin_heavy_chain"/>
</dbReference>
<dbReference type="PIRSF" id="PIRSF002290">
    <property type="entry name" value="Clathrin_H_chain"/>
    <property type="match status" value="1"/>
</dbReference>
<dbReference type="EMBL" id="GL870960">
    <property type="protein sequence ID" value="EGC39262.1"/>
    <property type="molecule type" value="Genomic_DNA"/>
</dbReference>
<accession>F0Z9S5</accession>
<dbReference type="FunFam" id="2.130.10.110:FF:000003">
    <property type="entry name" value="Clathrin heavy chain"/>
    <property type="match status" value="1"/>
</dbReference>
<evidence type="ECO:0000259" key="8">
    <source>
        <dbReference type="Pfam" id="PF09268"/>
    </source>
</evidence>
<feature type="repeat" description="CHCR" evidence="7">
    <location>
        <begin position="1428"/>
        <end position="1571"/>
    </location>
</feature>
<sequence>MNSSNLPIRFQEVLQLTSLGIGANSIGFSTLTMESEKYICIRETTPDDKNNVVIINTDNPSQILRKQIKTDAAIMNPKEPILALKIGQVLQLISIEQKMQLKSCQMQEPLEFWKWISPNTLALVTATSVFHWTKEGNSEPVKIFERHPDLQNTEIINYRSDSTQNWLVLVAIHQRDGRVAGRIQLYSVEKNISQSIEGHAACFANYTVPGATRPSTLFAISSRTPNASKILVLEVNKGDGPAFQKRASDVFYPPEIGASDFPVAMQISEKYEIIYMVTKLGYIHLFDLGTASLIYRNRISSENIFVTAFEESTNGIIAVNRKGQVLSVSIDERNIIPYIVNTLNNVELAISMASKNNLPGADGLLSSQFERYFQQGQYKEAAKVAAESKGTVLRNLQTIQKFQSIPQVPDQPSPLLQYFGMLLEKGKLNKIESLELVRPVLQQNKKQILEKWLTEDKLECSEELGDEVRRFDSKLALSIYYRAGSSDKVITLFAEGGEFDKILAYCKKINYKPDFMYLLQRMASANPMGAADFAVKLVKEEGGPYIDPNQVVELFAARNMIQETSNFLFAILTEDRAQDANLQTKLLEINLIHAPQNADAIMGGQKFTHYNRIRIGGLCEKAGLYQRALEHYTDLADIKRVLSHAGHMVNHEFLVSYFGSLNADDRMECMRDFLRTNPRQNLKLVVDIAVAYSDQMTPEAIIAMFESFRLYEGLYLYLTQIVVTSTSPEVHFKYIEAAAKVNQFKEVERMCRDSNYYDPEKTRDFLKEAKLQDQLPLIIVCDRYQFITDLTNYLYKNNHTKYIEAYVQKINPSNTPLVVGALLDLDCQEDYLKSLIMNINVRNLIPADALVEQVEKRNRLKLLLPWLEAKVAESNMEPAIHNALAKIYIDSNKNPEAFLLHNQFYDSKVVGKYCEKRDPYLSFVAYKRGLCDYELIEVTNKNTLFKNQARYLVERQDQDLWAYVLSDQNEYKRSLIDQVVQTALPESTNAAEVSATVKAFMDADLPNELIELLEKIVIEGKEFKNAKELQNLLILTAVRADKSRVMDYINRLENFDGSKLAPIAIESGLFEEAFFMYKKFQFNVEAIEVLLNNINSIERAHDFAERCNQTEVYSKLAVAQLRADMVNECIESFIKANDTEYYQEVVSAAERTNKYDDLVKFLQMCRKKIKEPAIESELIFAYAKVNKLAEMEDFINSPNSAHIQVVGDRCFENGLYEAAKILYTNISNFPRLTSCLVKLGQFQAAVDAARKANSTKTWKEVSAACIDAKEFRLAQVCGINIIVHGDELEELIRQYEDRGYFNELISLLESGLASERAHVGMFTELAILYSKYKEEKLMEHLKLFYSRLNVPKVIKACQANQQWPQLTYLYIHYDEHDNAIQTMINHSIEAWDHVLFKETIPKVAKLDLYYSAISFYLEEQPLLINDLLSVLSPRIDHTRAVSLIRSIGHLPLVKPYLVSAQDQNVAALNEALNELYVEEEDYEALRASIDANSNFGTIALAQKLEKHELLEFRRIAAYLYKKNNRWAQSVELSKKDKLYKDAIQSAADSKNAAIGEELLQYFVEQKNHSAFAACLYTCYDFLKPDVVIELAWKNNIINYSFPYLIQYVKEYTGKVDQLMEDFNTRQKKTEEEKEQQTMESQQYQPDLSNISYGYAATGGMLALPPAMGYQQQPQQQMYPNQGMLGYNNQQQNYNQYGGF</sequence>
<feature type="repeat" description="CHCR" evidence="7">
    <location>
        <begin position="984"/>
        <end position="1129"/>
    </location>
</feature>
<dbReference type="FunFam" id="1.25.40.10:FF:000005">
    <property type="entry name" value="Clathrin heavy chain"/>
    <property type="match status" value="1"/>
</dbReference>
<dbReference type="GO" id="GO:0006970">
    <property type="term" value="P:response to osmotic stress"/>
    <property type="evidence" value="ECO:0007669"/>
    <property type="project" value="EnsemblProtists"/>
</dbReference>
<evidence type="ECO:0000313" key="10">
    <source>
        <dbReference type="Proteomes" id="UP000001064"/>
    </source>
</evidence>
<dbReference type="STRING" id="5786.F0Z9S5"/>
<dbReference type="OrthoDB" id="2113814at2759"/>
<dbReference type="FunFam" id="1.25.40.10:FF:000686">
    <property type="entry name" value="Clathrin heavy chain"/>
    <property type="match status" value="1"/>
</dbReference>
<dbReference type="GO" id="GO:0000281">
    <property type="term" value="P:mitotic cytokinesis"/>
    <property type="evidence" value="ECO:0007669"/>
    <property type="project" value="EnsemblProtists"/>
</dbReference>
<feature type="repeat" description="CHCR" evidence="7">
    <location>
        <begin position="539"/>
        <end position="683"/>
    </location>
</feature>
<evidence type="ECO:0000256" key="4">
    <source>
        <dbReference type="ARBA" id="ARBA00023176"/>
    </source>
</evidence>
<dbReference type="InParanoid" id="F0Z9S5"/>
<dbReference type="GO" id="GO:0007041">
    <property type="term" value="P:lysosomal transport"/>
    <property type="evidence" value="ECO:0007669"/>
    <property type="project" value="EnsemblProtists"/>
</dbReference>
<feature type="repeat" description="CHCR" evidence="7">
    <location>
        <begin position="1279"/>
        <end position="1425"/>
    </location>
</feature>
<dbReference type="GO" id="GO:0048268">
    <property type="term" value="P:clathrin coat assembly"/>
    <property type="evidence" value="ECO:0007669"/>
    <property type="project" value="EnsemblProtists"/>
</dbReference>
<dbReference type="InterPro" id="IPR015348">
    <property type="entry name" value="Clathrin_H-chain_linker_core"/>
</dbReference>
<dbReference type="Gene3D" id="2.130.10.110">
    <property type="entry name" value="Clathrin heavy-chain terminal domain"/>
    <property type="match status" value="1"/>
</dbReference>
<dbReference type="Pfam" id="PF13838">
    <property type="entry name" value="Clathrin_H_link"/>
    <property type="match status" value="1"/>
</dbReference>
<dbReference type="PROSITE" id="PS50236">
    <property type="entry name" value="CHCR"/>
    <property type="match status" value="7"/>
</dbReference>
<evidence type="ECO:0000256" key="2">
    <source>
        <dbReference type="ARBA" id="ARBA00022737"/>
    </source>
</evidence>
<comment type="subcellular location">
    <subcellularLocation>
        <location evidence="6">Cytoplasmic vesicle membrane</location>
        <topology evidence="6">Peripheral membrane protein</topology>
        <orientation evidence="6">Cytoplasmic side</orientation>
    </subcellularLocation>
    <subcellularLocation>
        <location evidence="6">Membrane</location>
        <location evidence="6">Coated pit</location>
        <topology evidence="6">Peripheral membrane protein</topology>
        <orientation evidence="6">Cytoplasmic side</orientation>
    </subcellularLocation>
</comment>
<dbReference type="Pfam" id="PF00637">
    <property type="entry name" value="Clathrin"/>
    <property type="match status" value="7"/>
</dbReference>
<dbReference type="GO" id="GO:0000915">
    <property type="term" value="P:actomyosin contractile ring assembly"/>
    <property type="evidence" value="ECO:0007669"/>
    <property type="project" value="EnsemblProtists"/>
</dbReference>
<feature type="domain" description="Clathrin heavy chain linker core motif" evidence="8">
    <location>
        <begin position="332"/>
        <end position="355"/>
    </location>
</feature>
<feature type="repeat" description="CHCR" evidence="7">
    <location>
        <begin position="1133"/>
        <end position="1274"/>
    </location>
</feature>
<dbReference type="GO" id="GO:0072583">
    <property type="term" value="P:clathrin-dependent endocytosis"/>
    <property type="evidence" value="ECO:0007669"/>
    <property type="project" value="EnsemblProtists"/>
</dbReference>
<name>F0Z9S5_DICPU</name>
<dbReference type="GO" id="GO:0030132">
    <property type="term" value="C:clathrin coat of coated pit"/>
    <property type="evidence" value="ECO:0007669"/>
    <property type="project" value="InterPro"/>
</dbReference>
<dbReference type="FunFam" id="1.25.40.10:FF:000001">
    <property type="entry name" value="Clathrin heavy chain"/>
    <property type="match status" value="1"/>
</dbReference>
<dbReference type="Pfam" id="PF01394">
    <property type="entry name" value="Clathrin_propel"/>
    <property type="match status" value="4"/>
</dbReference>
<dbReference type="GeneID" id="10510071"/>
<dbReference type="InterPro" id="IPR022365">
    <property type="entry name" value="Clathrin_H-chain_propeller_rpt"/>
</dbReference>
<dbReference type="GO" id="GO:0032051">
    <property type="term" value="F:clathrin light chain binding"/>
    <property type="evidence" value="ECO:0000318"/>
    <property type="project" value="GO_Central"/>
</dbReference>
<dbReference type="InterPro" id="IPR016024">
    <property type="entry name" value="ARM-type_fold"/>
</dbReference>
<dbReference type="PANTHER" id="PTHR10292:SF1">
    <property type="entry name" value="CLATHRIN HEAVY CHAIN"/>
    <property type="match status" value="1"/>
</dbReference>
<gene>
    <name evidence="9" type="ORF">DICPUDRAFT_45258</name>
</gene>
<keyword evidence="2" id="KW-0677">Repeat</keyword>
<dbReference type="KEGG" id="dpp:DICPUDRAFT_45258"/>
<dbReference type="GO" id="GO:0005198">
    <property type="term" value="F:structural molecule activity"/>
    <property type="evidence" value="ECO:0007669"/>
    <property type="project" value="InterPro"/>
</dbReference>
<dbReference type="GO" id="GO:0031152">
    <property type="term" value="P:aggregation involved in sorocarp development"/>
    <property type="evidence" value="ECO:0007669"/>
    <property type="project" value="EnsemblProtists"/>
</dbReference>
<dbReference type="GO" id="GO:0071439">
    <property type="term" value="C:clathrin complex"/>
    <property type="evidence" value="ECO:0000318"/>
    <property type="project" value="GO_Central"/>
</dbReference>
<evidence type="ECO:0000256" key="1">
    <source>
        <dbReference type="ARBA" id="ARBA00009535"/>
    </source>
</evidence>
<dbReference type="GO" id="GO:0007033">
    <property type="term" value="P:vacuole organization"/>
    <property type="evidence" value="ECO:0007669"/>
    <property type="project" value="EnsemblProtists"/>
</dbReference>
<dbReference type="FunCoup" id="F0Z9S5">
    <property type="interactions" value="902"/>
</dbReference>
<dbReference type="eggNOG" id="KOG0985">
    <property type="taxonomic scope" value="Eukaryota"/>
</dbReference>
<dbReference type="PANTHER" id="PTHR10292">
    <property type="entry name" value="CLATHRIN HEAVY CHAIN RELATED"/>
    <property type="match status" value="1"/>
</dbReference>
<dbReference type="RefSeq" id="XP_003284166.1">
    <property type="nucleotide sequence ID" value="XM_003284118.1"/>
</dbReference>
<dbReference type="SUPFAM" id="SSF50989">
    <property type="entry name" value="Clathrin heavy-chain terminal domain"/>
    <property type="match status" value="1"/>
</dbReference>
<proteinExistence type="inferred from homology"/>
<dbReference type="OMA" id="HCYDLLH"/>
<reference evidence="10" key="1">
    <citation type="journal article" date="2011" name="Genome Biol.">
        <title>Comparative genomics of the social amoebae Dictyostelium discoideum and Dictyostelium purpureum.</title>
        <authorList>
            <consortium name="US DOE Joint Genome Institute (JGI-PGF)"/>
            <person name="Sucgang R."/>
            <person name="Kuo A."/>
            <person name="Tian X."/>
            <person name="Salerno W."/>
            <person name="Parikh A."/>
            <person name="Feasley C.L."/>
            <person name="Dalin E."/>
            <person name="Tu H."/>
            <person name="Huang E."/>
            <person name="Barry K."/>
            <person name="Lindquist E."/>
            <person name="Shapiro H."/>
            <person name="Bruce D."/>
            <person name="Schmutz J."/>
            <person name="Salamov A."/>
            <person name="Fey P."/>
            <person name="Gaudet P."/>
            <person name="Anjard C."/>
            <person name="Babu M.M."/>
            <person name="Basu S."/>
            <person name="Bushmanova Y."/>
            <person name="van der Wel H."/>
            <person name="Katoh-Kurasawa M."/>
            <person name="Dinh C."/>
            <person name="Coutinho P.M."/>
            <person name="Saito T."/>
            <person name="Elias M."/>
            <person name="Schaap P."/>
            <person name="Kay R.R."/>
            <person name="Henrissat B."/>
            <person name="Eichinger L."/>
            <person name="Rivero F."/>
            <person name="Putnam N.H."/>
            <person name="West C.M."/>
            <person name="Loomis W.F."/>
            <person name="Chisholm R.L."/>
            <person name="Shaulsky G."/>
            <person name="Strassmann J.E."/>
            <person name="Queller D.C."/>
            <person name="Kuspa A."/>
            <person name="Grigoriev I.V."/>
        </authorList>
    </citation>
    <scope>NUCLEOTIDE SEQUENCE [LARGE SCALE GENOMIC DNA]</scope>
    <source>
        <strain evidence="10">QSDP1</strain>
    </source>
</reference>
<dbReference type="SUPFAM" id="SSF48371">
    <property type="entry name" value="ARM repeat"/>
    <property type="match status" value="5"/>
</dbReference>
<keyword evidence="4 6" id="KW-0168">Coated pit</keyword>
<dbReference type="Gene3D" id="1.25.40.10">
    <property type="entry name" value="Tetratricopeptide repeat domain"/>
    <property type="match status" value="3"/>
</dbReference>
<keyword evidence="10" id="KW-1185">Reference proteome</keyword>
<dbReference type="InterPro" id="IPR055358">
    <property type="entry name" value="CHCR"/>
</dbReference>
<keyword evidence="5 6" id="KW-0968">Cytoplasmic vesicle</keyword>
<dbReference type="GO" id="GO:0006907">
    <property type="term" value="P:pinocytosis"/>
    <property type="evidence" value="ECO:0007669"/>
    <property type="project" value="EnsemblProtists"/>
</dbReference>
<feature type="repeat" description="CHCR" evidence="7">
    <location>
        <begin position="689"/>
        <end position="831"/>
    </location>
</feature>
<evidence type="ECO:0000256" key="6">
    <source>
        <dbReference type="PIRNR" id="PIRNR002290"/>
    </source>
</evidence>
<dbReference type="GO" id="GO:0030130">
    <property type="term" value="C:clathrin coat of trans-Golgi network vesicle"/>
    <property type="evidence" value="ECO:0007669"/>
    <property type="project" value="InterPro"/>
</dbReference>
<dbReference type="FunFam" id="1.25.40.730:FF:000002">
    <property type="entry name" value="Clathrin heavy chain"/>
    <property type="match status" value="1"/>
</dbReference>
<dbReference type="Pfam" id="PF09268">
    <property type="entry name" value="Clathrin-link"/>
    <property type="match status" value="1"/>
</dbReference>
<dbReference type="Gene3D" id="1.25.40.730">
    <property type="match status" value="1"/>
</dbReference>
<protein>
    <recommendedName>
        <fullName evidence="6">Clathrin heavy chain</fullName>
    </recommendedName>
</protein>
<evidence type="ECO:0000256" key="3">
    <source>
        <dbReference type="ARBA" id="ARBA00023136"/>
    </source>
</evidence>
<comment type="function">
    <text evidence="6">Clathrin is the major protein of the polyhedral coat of coated pits and vesicles.</text>
</comment>
<keyword evidence="3 6" id="KW-0472">Membrane</keyword>
<evidence type="ECO:0000313" key="9">
    <source>
        <dbReference type="EMBL" id="EGC39262.1"/>
    </source>
</evidence>
<dbReference type="InterPro" id="IPR016025">
    <property type="entry name" value="Clathrin_H-chain_N"/>
</dbReference>
<organism evidence="9 10">
    <name type="scientific">Dictyostelium purpureum</name>
    <name type="common">Slime mold</name>
    <dbReference type="NCBI Taxonomy" id="5786"/>
    <lineage>
        <taxon>Eukaryota</taxon>
        <taxon>Amoebozoa</taxon>
        <taxon>Evosea</taxon>
        <taxon>Eumycetozoa</taxon>
        <taxon>Dictyostelia</taxon>
        <taxon>Dictyosteliales</taxon>
        <taxon>Dictyosteliaceae</taxon>
        <taxon>Dictyostelium</taxon>
    </lineage>
</organism>
<evidence type="ECO:0000256" key="7">
    <source>
        <dbReference type="PROSITE-ProRule" id="PRU01006"/>
    </source>
</evidence>
<evidence type="ECO:0000256" key="5">
    <source>
        <dbReference type="ARBA" id="ARBA00023329"/>
    </source>
</evidence>
<comment type="similarity">
    <text evidence="1 6">Belongs to the clathrin heavy chain family.</text>
</comment>
<dbReference type="GO" id="GO:0006886">
    <property type="term" value="P:intracellular protein transport"/>
    <property type="evidence" value="ECO:0007669"/>
    <property type="project" value="UniProtKB-UniRule"/>
</dbReference>
<dbReference type="SMART" id="SM00299">
    <property type="entry name" value="CLH"/>
    <property type="match status" value="7"/>
</dbReference>